<dbReference type="Proteomes" id="UP000077013">
    <property type="component" value="Unassembled WGS sequence"/>
</dbReference>
<dbReference type="OrthoDB" id="795060at2"/>
<name>A0A167JS46_9FLAO</name>
<reference evidence="2 3" key="1">
    <citation type="submission" date="2016-02" db="EMBL/GenBank/DDBJ databases">
        <title>Ulvibacter sp. LPB0005, isolated from Thais luteostoma.</title>
        <authorList>
            <person name="Shin S.-K."/>
            <person name="Yi H."/>
        </authorList>
    </citation>
    <scope>NUCLEOTIDE SEQUENCE [LARGE SCALE GENOMIC DNA]</scope>
    <source>
        <strain evidence="2 3">LPB0005</strain>
    </source>
</reference>
<sequence>MEYTTVYEVTNETLDIILAVPVLLAIGGFWIFYRTFQKNKNEGRKSKDYFSLYFGLTFAAIFSIVSIVRISNSINKLRETKQIFLNGNFKTVEGKIENYEPMPYTGHEDERFTINGIEFNYSDFSASYYGFHNSASHGGPIKENGQEVRIGYFTRDDGHNTILKIGLKK</sequence>
<dbReference type="RefSeq" id="WP_068589064.1">
    <property type="nucleotide sequence ID" value="NZ_LRXL01000021.1"/>
</dbReference>
<keyword evidence="1" id="KW-0812">Transmembrane</keyword>
<proteinExistence type="predicted"/>
<keyword evidence="1" id="KW-0472">Membrane</keyword>
<protein>
    <submittedName>
        <fullName evidence="2">Uncharacterized protein</fullName>
    </submittedName>
</protein>
<keyword evidence="3" id="KW-1185">Reference proteome</keyword>
<evidence type="ECO:0000256" key="1">
    <source>
        <dbReference type="SAM" id="Phobius"/>
    </source>
</evidence>
<keyword evidence="1" id="KW-1133">Transmembrane helix</keyword>
<accession>A0A167JS46</accession>
<evidence type="ECO:0000313" key="3">
    <source>
        <dbReference type="Proteomes" id="UP000077013"/>
    </source>
</evidence>
<dbReference type="AlphaFoldDB" id="A0A167JS46"/>
<dbReference type="EMBL" id="LRXL01000021">
    <property type="protein sequence ID" value="OAB80946.1"/>
    <property type="molecule type" value="Genomic_DNA"/>
</dbReference>
<comment type="caution">
    <text evidence="2">The sequence shown here is derived from an EMBL/GenBank/DDBJ whole genome shotgun (WGS) entry which is preliminary data.</text>
</comment>
<organism evidence="2 3">
    <name type="scientific">Cochleicola gelatinilyticus</name>
    <dbReference type="NCBI Taxonomy" id="1763537"/>
    <lineage>
        <taxon>Bacteria</taxon>
        <taxon>Pseudomonadati</taxon>
        <taxon>Bacteroidota</taxon>
        <taxon>Flavobacteriia</taxon>
        <taxon>Flavobacteriales</taxon>
        <taxon>Flavobacteriaceae</taxon>
        <taxon>Cochleicola</taxon>
    </lineage>
</organism>
<feature type="transmembrane region" description="Helical" evidence="1">
    <location>
        <begin position="48"/>
        <end position="68"/>
    </location>
</feature>
<gene>
    <name evidence="2" type="ORF">ULVI_01905</name>
</gene>
<evidence type="ECO:0000313" key="2">
    <source>
        <dbReference type="EMBL" id="OAB80946.1"/>
    </source>
</evidence>
<feature type="transmembrane region" description="Helical" evidence="1">
    <location>
        <begin position="16"/>
        <end position="36"/>
    </location>
</feature>